<gene>
    <name evidence="1" type="ORF">CBM2586_P70039</name>
    <name evidence="2" type="ORF">CBM2636_P10125</name>
</gene>
<keyword evidence="2" id="KW-0614">Plasmid</keyword>
<proteinExistence type="predicted"/>
<organism evidence="1">
    <name type="scientific">Cupriavidus taiwanensis</name>
    <dbReference type="NCBI Taxonomy" id="164546"/>
    <lineage>
        <taxon>Bacteria</taxon>
        <taxon>Pseudomonadati</taxon>
        <taxon>Pseudomonadota</taxon>
        <taxon>Betaproteobacteria</taxon>
        <taxon>Burkholderiales</taxon>
        <taxon>Burkholderiaceae</taxon>
        <taxon>Cupriavidus</taxon>
    </lineage>
</organism>
<dbReference type="EMBL" id="OFSN01000064">
    <property type="protein sequence ID" value="SOY78223.1"/>
    <property type="molecule type" value="Genomic_DNA"/>
</dbReference>
<dbReference type="EMBL" id="LT984815">
    <property type="protein sequence ID" value="SPD69214.1"/>
    <property type="molecule type" value="Genomic_DNA"/>
</dbReference>
<evidence type="ECO:0000313" key="2">
    <source>
        <dbReference type="EMBL" id="SPD69214.1"/>
    </source>
</evidence>
<evidence type="ECO:0000313" key="1">
    <source>
        <dbReference type="EMBL" id="SOY78223.1"/>
    </source>
</evidence>
<name>A0A375CSE7_9BURK</name>
<reference evidence="1 3" key="1">
    <citation type="submission" date="2018-01" db="EMBL/GenBank/DDBJ databases">
        <authorList>
            <person name="Clerissi C."/>
        </authorList>
    </citation>
    <scope>NUCLEOTIDE SEQUENCE</scope>
    <source>
        <strain evidence="1">Cupriavidus taiwanensis LMG 19430</strain>
        <strain evidence="2">Cupriavidus taiwanensis SWF 66322</strain>
        <plasmid evidence="3">cbm2636p</plasmid>
        <plasmid evidence="2">CBM2636p</plasmid>
    </source>
</reference>
<geneLocation type="plasmid" evidence="2">
    <name>CBM2636p</name>
</geneLocation>
<protein>
    <submittedName>
        <fullName evidence="1">Uncharacterized protein</fullName>
    </submittedName>
</protein>
<accession>A0A375CSE7</accession>
<dbReference type="AlphaFoldDB" id="A0A375CSE7"/>
<geneLocation type="plasmid" evidence="3">
    <name>cbm2636p</name>
</geneLocation>
<sequence>MACRKCNGWIKKSARRPSIWETSFPVCAMRYAPIQDQHLAIPACDRVWRAQPERRFDVEDLIQACVPDAATCDPSFVADGIREWFDSFGVGIPTWRVASQDG</sequence>
<dbReference type="Proteomes" id="UP000257016">
    <property type="component" value="Unassembled WGS sequence"/>
</dbReference>
<dbReference type="Proteomes" id="UP000254259">
    <property type="component" value="Plasmid CBM2636p"/>
</dbReference>
<evidence type="ECO:0000313" key="3">
    <source>
        <dbReference type="Proteomes" id="UP000254259"/>
    </source>
</evidence>